<accession>W0R9K3</accession>
<sequence>MSIVRTLTLAAATLLATAAHDATSPGSVRALGRMRIARASHTATALPDGRVLVTGGFGGSGAEGIAFASTEIFDPATGAFVDGPALGVARSGHSATALRDGRVLVVGGWSGRYRVTSAAEIFDPRTGRFAPAGALVVGRADHAATLLADGRVLVTGGYDADMRPIASAEIYDPATNRFAPTHDMAFARGAHSATLLEDGRVLVVGGGGAGRYPNRVMQGEAELFDPAHGTFASTGHLLAPRYKHAAVRLVDGTVLVVGGSDGRDWRGMIAEAERYEPTSGRFVAAGRTTLERFKLPDAVARLADGRVLIAGGGDRAEVYDPATRTFALAAGSLGAARFFATATPLRDGRVLVAGGYAEERGGLPATAQTFVFQP</sequence>
<dbReference type="KEGG" id="gba:J421_0232"/>
<evidence type="ECO:0000256" key="3">
    <source>
        <dbReference type="SAM" id="SignalP"/>
    </source>
</evidence>
<dbReference type="Gene3D" id="2.120.10.80">
    <property type="entry name" value="Kelch-type beta propeller"/>
    <property type="match status" value="1"/>
</dbReference>
<dbReference type="InParanoid" id="W0R9K3"/>
<organism evidence="4 5">
    <name type="scientific">Gemmatirosa kalamazoonensis</name>
    <dbReference type="NCBI Taxonomy" id="861299"/>
    <lineage>
        <taxon>Bacteria</taxon>
        <taxon>Pseudomonadati</taxon>
        <taxon>Gemmatimonadota</taxon>
        <taxon>Gemmatimonadia</taxon>
        <taxon>Gemmatimonadales</taxon>
        <taxon>Gemmatimonadaceae</taxon>
        <taxon>Gemmatirosa</taxon>
    </lineage>
</organism>
<evidence type="ECO:0000256" key="2">
    <source>
        <dbReference type="ARBA" id="ARBA00022737"/>
    </source>
</evidence>
<dbReference type="PANTHER" id="PTHR46344:SF27">
    <property type="entry name" value="KELCH REPEAT SUPERFAMILY PROTEIN"/>
    <property type="match status" value="1"/>
</dbReference>
<dbReference type="InterPro" id="IPR015915">
    <property type="entry name" value="Kelch-typ_b-propeller"/>
</dbReference>
<dbReference type="RefSeq" id="WP_025409325.1">
    <property type="nucleotide sequence ID" value="NZ_CP007128.1"/>
</dbReference>
<dbReference type="eggNOG" id="COG3055">
    <property type="taxonomic scope" value="Bacteria"/>
</dbReference>
<dbReference type="Gene3D" id="2.130.10.80">
    <property type="entry name" value="Galactose oxidase/kelch, beta-propeller"/>
    <property type="match status" value="2"/>
</dbReference>
<feature type="signal peptide" evidence="3">
    <location>
        <begin position="1"/>
        <end position="21"/>
    </location>
</feature>
<dbReference type="EMBL" id="CP007128">
    <property type="protein sequence ID" value="AHG87769.1"/>
    <property type="molecule type" value="Genomic_DNA"/>
</dbReference>
<dbReference type="OrthoDB" id="116319at2"/>
<evidence type="ECO:0000256" key="1">
    <source>
        <dbReference type="ARBA" id="ARBA00022441"/>
    </source>
</evidence>
<feature type="chain" id="PRO_5004794700" description="Kelch repeat type 1-containing protein" evidence="3">
    <location>
        <begin position="22"/>
        <end position="374"/>
    </location>
</feature>
<dbReference type="HOGENOM" id="CLU_050826_0_0_0"/>
<dbReference type="InterPro" id="IPR006652">
    <property type="entry name" value="Kelch_1"/>
</dbReference>
<keyword evidence="5" id="KW-1185">Reference proteome</keyword>
<evidence type="ECO:0000313" key="4">
    <source>
        <dbReference type="EMBL" id="AHG87769.1"/>
    </source>
</evidence>
<keyword evidence="2" id="KW-0677">Repeat</keyword>
<keyword evidence="3" id="KW-0732">Signal</keyword>
<dbReference type="PANTHER" id="PTHR46344">
    <property type="entry name" value="OS02G0202900 PROTEIN"/>
    <property type="match status" value="1"/>
</dbReference>
<evidence type="ECO:0008006" key="6">
    <source>
        <dbReference type="Google" id="ProtNLM"/>
    </source>
</evidence>
<evidence type="ECO:0000313" key="5">
    <source>
        <dbReference type="Proteomes" id="UP000019151"/>
    </source>
</evidence>
<dbReference type="Pfam" id="PF01344">
    <property type="entry name" value="Kelch_1"/>
    <property type="match status" value="2"/>
</dbReference>
<dbReference type="AlphaFoldDB" id="W0R9K3"/>
<proteinExistence type="predicted"/>
<reference evidence="4 5" key="1">
    <citation type="journal article" date="2014" name="Genome Announc.">
        <title>Genome Sequence and Methylome of Soil Bacterium Gemmatirosa kalamazoonensis KBS708T, a Member of the Rarely Cultivated Gemmatimonadetes Phylum.</title>
        <authorList>
            <person name="Debruyn J.M."/>
            <person name="Radosevich M."/>
            <person name="Wommack K.E."/>
            <person name="Polson S.W."/>
            <person name="Hauser L.J."/>
            <person name="Fawaz M.N."/>
            <person name="Korlach J."/>
            <person name="Tsai Y.C."/>
        </authorList>
    </citation>
    <scope>NUCLEOTIDE SEQUENCE [LARGE SCALE GENOMIC DNA]</scope>
    <source>
        <strain evidence="4 5">KBS708</strain>
    </source>
</reference>
<dbReference type="Proteomes" id="UP000019151">
    <property type="component" value="Chromosome"/>
</dbReference>
<dbReference type="InterPro" id="IPR037293">
    <property type="entry name" value="Gal_Oxidase_central_sf"/>
</dbReference>
<gene>
    <name evidence="4" type="ORF">J421_0232</name>
</gene>
<dbReference type="SUPFAM" id="SSF117281">
    <property type="entry name" value="Kelch motif"/>
    <property type="match status" value="2"/>
</dbReference>
<dbReference type="STRING" id="861299.J421_0232"/>
<dbReference type="SMART" id="SM00612">
    <property type="entry name" value="Kelch"/>
    <property type="match status" value="5"/>
</dbReference>
<protein>
    <recommendedName>
        <fullName evidence="6">Kelch repeat type 1-containing protein</fullName>
    </recommendedName>
</protein>
<name>W0R9K3_9BACT</name>
<keyword evidence="1" id="KW-0880">Kelch repeat</keyword>